<gene>
    <name evidence="7" type="ORF">SAMN05443144_1278</name>
</gene>
<keyword evidence="3" id="KW-0249">Electron transport</keyword>
<dbReference type="GO" id="GO:0009055">
    <property type="term" value="F:electron transfer activity"/>
    <property type="evidence" value="ECO:0007669"/>
    <property type="project" value="InterPro"/>
</dbReference>
<dbReference type="PANTHER" id="PTHR38439">
    <property type="entry name" value="AURACYANIN-B"/>
    <property type="match status" value="1"/>
</dbReference>
<feature type="domain" description="Blue (type 1) copper" evidence="6">
    <location>
        <begin position="136"/>
        <end position="242"/>
    </location>
</feature>
<reference evidence="7 8" key="1">
    <citation type="submission" date="2016-11" db="EMBL/GenBank/DDBJ databases">
        <authorList>
            <person name="Jaros S."/>
            <person name="Januszkiewicz K."/>
            <person name="Wedrychowicz H."/>
        </authorList>
    </citation>
    <scope>NUCLEOTIDE SEQUENCE [LARGE SCALE GENOMIC DNA]</scope>
    <source>
        <strain evidence="7 8">DSM 21986</strain>
    </source>
</reference>
<evidence type="ECO:0000313" key="7">
    <source>
        <dbReference type="EMBL" id="SHG39797.1"/>
    </source>
</evidence>
<feature type="signal peptide" evidence="5">
    <location>
        <begin position="1"/>
        <end position="24"/>
    </location>
</feature>
<sequence>MTSKNKLKYLFILGVLIAAGFALADSLGFFNPKPYTAVNHGSHNHYVPENRDAGVGINKFPMEEPAPGEMITPTGQIIPKDEWNQEQKQNIDDNIRTIEIIGTDQMKFTVKEEGERISTGRSTEAFNGKSYLLLNQITAEPGEQLRIRLRTLSQHKPEMMAHNWVLLDQDVNAQAFVNAANRKNDYIPPGRENAIIANTGLAADGKTVEITFSVPEEPGQYDYVCSFMAHFAAGMRGKLIVQS</sequence>
<evidence type="ECO:0000256" key="1">
    <source>
        <dbReference type="ARBA" id="ARBA00022448"/>
    </source>
</evidence>
<evidence type="ECO:0000256" key="5">
    <source>
        <dbReference type="SAM" id="SignalP"/>
    </source>
</evidence>
<organism evidence="7 8">
    <name type="scientific">Fodinibius roseus</name>
    <dbReference type="NCBI Taxonomy" id="1194090"/>
    <lineage>
        <taxon>Bacteria</taxon>
        <taxon>Pseudomonadati</taxon>
        <taxon>Balneolota</taxon>
        <taxon>Balneolia</taxon>
        <taxon>Balneolales</taxon>
        <taxon>Balneolaceae</taxon>
        <taxon>Fodinibius</taxon>
    </lineage>
</organism>
<evidence type="ECO:0000256" key="3">
    <source>
        <dbReference type="ARBA" id="ARBA00022982"/>
    </source>
</evidence>
<proteinExistence type="predicted"/>
<evidence type="ECO:0000313" key="8">
    <source>
        <dbReference type="Proteomes" id="UP000184041"/>
    </source>
</evidence>
<evidence type="ECO:0000259" key="6">
    <source>
        <dbReference type="Pfam" id="PF00127"/>
    </source>
</evidence>
<accession>A0A1M5JGW9</accession>
<evidence type="ECO:0000256" key="4">
    <source>
        <dbReference type="ARBA" id="ARBA00023008"/>
    </source>
</evidence>
<dbReference type="SUPFAM" id="SSF49503">
    <property type="entry name" value="Cupredoxins"/>
    <property type="match status" value="1"/>
</dbReference>
<dbReference type="PROSITE" id="PS00079">
    <property type="entry name" value="MULTICOPPER_OXIDASE1"/>
    <property type="match status" value="1"/>
</dbReference>
<keyword evidence="8" id="KW-1185">Reference proteome</keyword>
<keyword evidence="5" id="KW-0732">Signal</keyword>
<dbReference type="Gene3D" id="2.60.40.420">
    <property type="entry name" value="Cupredoxins - blue copper proteins"/>
    <property type="match status" value="1"/>
</dbReference>
<name>A0A1M5JGW9_9BACT</name>
<dbReference type="RefSeq" id="WP_073067818.1">
    <property type="nucleotide sequence ID" value="NZ_FQUS01000027.1"/>
</dbReference>
<dbReference type="Proteomes" id="UP000184041">
    <property type="component" value="Unassembled WGS sequence"/>
</dbReference>
<dbReference type="OrthoDB" id="9814063at2"/>
<dbReference type="InterPro" id="IPR008972">
    <property type="entry name" value="Cupredoxin"/>
</dbReference>
<keyword evidence="1" id="KW-0813">Transport</keyword>
<dbReference type="InterPro" id="IPR000923">
    <property type="entry name" value="BlueCu_1"/>
</dbReference>
<dbReference type="Pfam" id="PF00127">
    <property type="entry name" value="Copper-bind"/>
    <property type="match status" value="1"/>
</dbReference>
<dbReference type="STRING" id="1194090.SAMN05443144_1278"/>
<keyword evidence="4" id="KW-0186">Copper</keyword>
<keyword evidence="2" id="KW-0479">Metal-binding</keyword>
<dbReference type="InterPro" id="IPR050845">
    <property type="entry name" value="Cu-binding_ET"/>
</dbReference>
<protein>
    <submittedName>
        <fullName evidence="7">Azurin</fullName>
    </submittedName>
</protein>
<evidence type="ECO:0000256" key="2">
    <source>
        <dbReference type="ARBA" id="ARBA00022723"/>
    </source>
</evidence>
<dbReference type="InterPro" id="IPR033138">
    <property type="entry name" value="Cu_oxidase_CS"/>
</dbReference>
<dbReference type="EMBL" id="FQUS01000027">
    <property type="protein sequence ID" value="SHG39797.1"/>
    <property type="molecule type" value="Genomic_DNA"/>
</dbReference>
<dbReference type="PANTHER" id="PTHR38439:SF2">
    <property type="entry name" value="OUTER MEMBRANE PROTEIN H.8"/>
    <property type="match status" value="1"/>
</dbReference>
<feature type="chain" id="PRO_5013223107" evidence="5">
    <location>
        <begin position="25"/>
        <end position="243"/>
    </location>
</feature>
<dbReference type="GO" id="GO:0005507">
    <property type="term" value="F:copper ion binding"/>
    <property type="evidence" value="ECO:0007669"/>
    <property type="project" value="InterPro"/>
</dbReference>
<dbReference type="AlphaFoldDB" id="A0A1M5JGW9"/>